<name>A0AAU9IJN8_9CILI</name>
<evidence type="ECO:0000256" key="10">
    <source>
        <dbReference type="SAM" id="Phobius"/>
    </source>
</evidence>
<evidence type="ECO:0000313" key="13">
    <source>
        <dbReference type="Proteomes" id="UP001162131"/>
    </source>
</evidence>
<evidence type="ECO:0000256" key="9">
    <source>
        <dbReference type="ARBA" id="ARBA00023277"/>
    </source>
</evidence>
<feature type="domain" description="Malectin" evidence="11">
    <location>
        <begin position="26"/>
        <end position="184"/>
    </location>
</feature>
<dbReference type="PANTHER" id="PTHR13460:SF0">
    <property type="entry name" value="MALECTIN"/>
    <property type="match status" value="1"/>
</dbReference>
<evidence type="ECO:0000313" key="12">
    <source>
        <dbReference type="EMBL" id="CAG9312403.1"/>
    </source>
</evidence>
<dbReference type="GO" id="GO:0005789">
    <property type="term" value="C:endoplasmic reticulum membrane"/>
    <property type="evidence" value="ECO:0007669"/>
    <property type="project" value="UniProtKB-SubCell"/>
</dbReference>
<feature type="transmembrane region" description="Helical" evidence="10">
    <location>
        <begin position="1266"/>
        <end position="1288"/>
    </location>
</feature>
<feature type="transmembrane region" description="Helical" evidence="10">
    <location>
        <begin position="6"/>
        <end position="30"/>
    </location>
</feature>
<evidence type="ECO:0000256" key="2">
    <source>
        <dbReference type="ARBA" id="ARBA00009141"/>
    </source>
</evidence>
<dbReference type="Gene3D" id="2.60.120.200">
    <property type="match status" value="1"/>
</dbReference>
<keyword evidence="4" id="KW-0732">Signal</keyword>
<keyword evidence="7 10" id="KW-0472">Membrane</keyword>
<dbReference type="SUPFAM" id="SSF57184">
    <property type="entry name" value="Growth factor receptor domain"/>
    <property type="match status" value="3"/>
</dbReference>
<dbReference type="GO" id="GO:0030246">
    <property type="term" value="F:carbohydrate binding"/>
    <property type="evidence" value="ECO:0007669"/>
    <property type="project" value="InterPro"/>
</dbReference>
<keyword evidence="6 10" id="KW-1133">Transmembrane helix</keyword>
<reference evidence="12" key="1">
    <citation type="submission" date="2021-09" db="EMBL/GenBank/DDBJ databases">
        <authorList>
            <consortium name="AG Swart"/>
            <person name="Singh M."/>
            <person name="Singh A."/>
            <person name="Seah K."/>
            <person name="Emmerich C."/>
        </authorList>
    </citation>
    <scope>NUCLEOTIDE SEQUENCE</scope>
    <source>
        <strain evidence="12">ATCC30299</strain>
    </source>
</reference>
<dbReference type="Gene3D" id="2.10.220.10">
    <property type="entry name" value="Hormone Receptor, Insulin-like Growth Factor Receptor 1, Chain A, domain 2"/>
    <property type="match status" value="1"/>
</dbReference>
<dbReference type="EMBL" id="CAJZBQ010000006">
    <property type="protein sequence ID" value="CAG9312403.1"/>
    <property type="molecule type" value="Genomic_DNA"/>
</dbReference>
<dbReference type="Gene3D" id="2.60.120.430">
    <property type="entry name" value="Galactose-binding lectin"/>
    <property type="match status" value="1"/>
</dbReference>
<comment type="caution">
    <text evidence="12">The sequence shown here is derived from an EMBL/GenBank/DDBJ whole genome shotgun (WGS) entry which is preliminary data.</text>
</comment>
<evidence type="ECO:0000256" key="5">
    <source>
        <dbReference type="ARBA" id="ARBA00022824"/>
    </source>
</evidence>
<keyword evidence="3 10" id="KW-0812">Transmembrane</keyword>
<dbReference type="Pfam" id="PF11721">
    <property type="entry name" value="Malectin"/>
    <property type="match status" value="1"/>
</dbReference>
<feature type="transmembrane region" description="Helical" evidence="10">
    <location>
        <begin position="1226"/>
        <end position="1245"/>
    </location>
</feature>
<keyword evidence="13" id="KW-1185">Reference proteome</keyword>
<evidence type="ECO:0000256" key="7">
    <source>
        <dbReference type="ARBA" id="ARBA00023136"/>
    </source>
</evidence>
<dbReference type="PANTHER" id="PTHR13460">
    <property type="match status" value="1"/>
</dbReference>
<keyword evidence="5" id="KW-0256">Endoplasmic reticulum</keyword>
<dbReference type="Proteomes" id="UP001162131">
    <property type="component" value="Unassembled WGS sequence"/>
</dbReference>
<evidence type="ECO:0000256" key="4">
    <source>
        <dbReference type="ARBA" id="ARBA00022729"/>
    </source>
</evidence>
<evidence type="ECO:0000256" key="8">
    <source>
        <dbReference type="ARBA" id="ARBA00023180"/>
    </source>
</evidence>
<dbReference type="InterPro" id="IPR013320">
    <property type="entry name" value="ConA-like_dom_sf"/>
</dbReference>
<evidence type="ECO:0000256" key="1">
    <source>
        <dbReference type="ARBA" id="ARBA00004115"/>
    </source>
</evidence>
<sequence>MKVRLSYVALIFLNLLVIYSLDASTVVLAIKGGGSAQMSSFGFSYSDDIYYPAGSYIYTTANHIAHTANEFVYQSERWYTGIWGYDLPISADGTYVLILQFAEIYYLIANIRVWNVKIGDYIAYNHLDIVGTVGAMTAYDIFIPFTLSSGTVSIAGNAITGAYSGGKLVIRFYPVSDNPTLSGIILVRGDCSVADYCNMCYQPRCLECNTADLNCKTCIDNASSISGVCQCNANSIWVAASRKCVICDKLCTSCSSENICASCSTNVLISNVCLRACPYGFGTSCASVSTAVIDQNFANYFYGGYGLFQTGTSSSSYYFFNNPEVVDPIPAKKRGLYFSGGSYLQTTSIVYISLNFSVGMWVWILSGSGDILTNSSGYKIAVSASGVLKITLEDKVQSMATITTTALNPSNSAWVYISFIISFLSSAISTTISPYLNNSPHTSTTFNGYIYRDTVNNVLILGKSSSSNFFGYIYQFTLWNVAVSNFNTQYSDQICGTGAVASCLWTCPLSQWMNGVTPTNCNSCTNGCVRNVSCNVCDDPLCSICTGFLVGLCTQCISNASGTPCACNIGYYWDLNSDKCISCDYSCKNCTSSTSGDCIVCAHGFYMYLGWCISECPDGFVEIGSTCVEKDPFIFYLSFDTLEGVVYDKQSKIPALTGNSTAFYPNYDHFDPIAALYRGFYFNGVNSLMHLPIYPGYSSPVLSFGYSFTFSIWINIENDFGAILSKQDLLYNPIFSLQLAAGAVIISLNFKSSGVDSFFYLQNLESYEWNHIAFTAEYTNLKETKISLYLNGIAEYQSDIGSDYFKDTKTDITFTLGAEKDLSGYKNYFKGFIYDIKGYNSIKSISSLALPTAQCTEVCKACLTNGICIPNCLINQYWIGPEYNKCSKCSSECFSCRDSSKFCNLCANQKCVSCYNYTEESCLKCVSGTSNTSNTTNCQCDYDLAWNSSSGMCETCHQWQFKANDSCYNCPPLCAQCDSEYKCTWCISNAVLSSGNCICSPGYTGTITCTIIPFNVSLAVNQNNTLILSFSDILKEGLRGEEILIKIHNNTIPSWSISQISSKEFLISCNFDGKISKGTTITVQFINSPRIASISGGLLYEEHLSGSLYESAMTSEEQEVAQIQNEVSYGVKALAGSSVALAMLNPNPSALWTMLNTIQFISYIPYASYPLTDKVSAFLKSMGDFNLVPNLFLLFFDEDKGNIPYYQARRYGYDSSLILVNVGNEITVLCVFILVLPIVYFFSKCSHRFVGKKLKNTLREYKFGTFLRFWIVCYLEIGFASIIGILSTEYSEALENSLRLTNYFLCWLFIILIAITPFLHACFSFKNLRKIINRRHKKWFAIWSSLYYEFKNNKGFMSTQYYTLYFARRSVFIITQVFLNGFPQSQLTINATSSLCVCSLVYICLI</sequence>
<evidence type="ECO:0000256" key="3">
    <source>
        <dbReference type="ARBA" id="ARBA00022692"/>
    </source>
</evidence>
<feature type="transmembrane region" description="Helical" evidence="10">
    <location>
        <begin position="1300"/>
        <end position="1325"/>
    </location>
</feature>
<dbReference type="InterPro" id="IPR006212">
    <property type="entry name" value="Furin_repeat"/>
</dbReference>
<dbReference type="SMART" id="SM00261">
    <property type="entry name" value="FU"/>
    <property type="match status" value="4"/>
</dbReference>
<dbReference type="InterPro" id="IPR039155">
    <property type="entry name" value="MLEC"/>
</dbReference>
<dbReference type="InterPro" id="IPR009030">
    <property type="entry name" value="Growth_fac_rcpt_cys_sf"/>
</dbReference>
<evidence type="ECO:0000259" key="11">
    <source>
        <dbReference type="Pfam" id="PF11721"/>
    </source>
</evidence>
<organism evidence="12 13">
    <name type="scientific">Blepharisma stoltei</name>
    <dbReference type="NCBI Taxonomy" id="1481888"/>
    <lineage>
        <taxon>Eukaryota</taxon>
        <taxon>Sar</taxon>
        <taxon>Alveolata</taxon>
        <taxon>Ciliophora</taxon>
        <taxon>Postciliodesmatophora</taxon>
        <taxon>Heterotrichea</taxon>
        <taxon>Heterotrichida</taxon>
        <taxon>Blepharismidae</taxon>
        <taxon>Blepharisma</taxon>
    </lineage>
</organism>
<keyword evidence="9" id="KW-0119">Carbohydrate metabolism</keyword>
<comment type="similarity">
    <text evidence="2">Belongs to the malectin family.</text>
</comment>
<evidence type="ECO:0000256" key="6">
    <source>
        <dbReference type="ARBA" id="ARBA00022989"/>
    </source>
</evidence>
<protein>
    <recommendedName>
        <fullName evidence="11">Malectin domain-containing protein</fullName>
    </recommendedName>
</protein>
<dbReference type="CDD" id="cd00064">
    <property type="entry name" value="FU"/>
    <property type="match status" value="1"/>
</dbReference>
<proteinExistence type="inferred from homology"/>
<keyword evidence="8" id="KW-0325">Glycoprotein</keyword>
<dbReference type="InterPro" id="IPR021720">
    <property type="entry name" value="Malectin_dom"/>
</dbReference>
<dbReference type="SUPFAM" id="SSF49899">
    <property type="entry name" value="Concanavalin A-like lectins/glucanases"/>
    <property type="match status" value="2"/>
</dbReference>
<dbReference type="Pfam" id="PF13385">
    <property type="entry name" value="Laminin_G_3"/>
    <property type="match status" value="1"/>
</dbReference>
<comment type="subcellular location">
    <subcellularLocation>
        <location evidence="1">Endoplasmic reticulum membrane</location>
        <topology evidence="1">Single-pass type I membrane protein</topology>
    </subcellularLocation>
</comment>
<gene>
    <name evidence="12" type="ORF">BSTOLATCC_MIC6507</name>
</gene>
<accession>A0AAU9IJN8</accession>